<dbReference type="InterPro" id="IPR012938">
    <property type="entry name" value="Glc/Sorbosone_DH"/>
</dbReference>
<sequence>MRRGTFLRAGALVGLAGLAACDSEGTPSARPSGTPTSPGSPSSSATSADPSPGETAEPPVEVRPAIAGELSRDLAVPWGITFLPDGRALVSMRDTAEVLLVGPEGADVIGTVPGVVSGAAQGGEGGLLGLALHPSYPDEPWLYAYVSTASDNRVVRMRYAGSGLGEPEPLLTGIATSVHHNGGGLVFGAEGLLFVSTGDAENSASAQDRESLNGKVLRITDTGGTPQGNPFGNPVWSYGHRNVEGITLDEDGRLWASEFGEDAADELNLIEPGGNYGWPQVEGTGGGRGLVDPLATWLPDDCSPSGIAVAQGRAWLGALQGQCVFSVELDGDERGTVRRHLVDDRLGRVRAVALAPDGSLWVGTSNRDGRATPGPHDDKLLRVTLT</sequence>
<evidence type="ECO:0000313" key="5">
    <source>
        <dbReference type="Proteomes" id="UP000523955"/>
    </source>
</evidence>
<evidence type="ECO:0000256" key="2">
    <source>
        <dbReference type="SAM" id="SignalP"/>
    </source>
</evidence>
<accession>A0A7X0RIN6</accession>
<gene>
    <name evidence="4" type="ORF">H5V45_10595</name>
</gene>
<comment type="caution">
    <text evidence="4">The sequence shown here is derived from an EMBL/GenBank/DDBJ whole genome shotgun (WGS) entry which is preliminary data.</text>
</comment>
<dbReference type="SUPFAM" id="SSF50952">
    <property type="entry name" value="Soluble quinoprotein glucose dehydrogenase"/>
    <property type="match status" value="1"/>
</dbReference>
<dbReference type="EMBL" id="JACKXE010000001">
    <property type="protein sequence ID" value="MBB6627769.1"/>
    <property type="molecule type" value="Genomic_DNA"/>
</dbReference>
<dbReference type="InterPro" id="IPR011042">
    <property type="entry name" value="6-blade_b-propeller_TolB-like"/>
</dbReference>
<feature type="compositionally biased region" description="Low complexity" evidence="1">
    <location>
        <begin position="22"/>
        <end position="53"/>
    </location>
</feature>
<dbReference type="Pfam" id="PF07995">
    <property type="entry name" value="GSDH"/>
    <property type="match status" value="1"/>
</dbReference>
<feature type="domain" description="Glucose/Sorbosone dehydrogenase" evidence="3">
    <location>
        <begin position="75"/>
        <end position="370"/>
    </location>
</feature>
<dbReference type="AlphaFoldDB" id="A0A7X0RIN6"/>
<feature type="chain" id="PRO_5038787271" evidence="2">
    <location>
        <begin position="20"/>
        <end position="386"/>
    </location>
</feature>
<protein>
    <submittedName>
        <fullName evidence="4">PQQ-dependent sugar dehydrogenase</fullName>
    </submittedName>
</protein>
<dbReference type="PANTHER" id="PTHR19328:SF13">
    <property type="entry name" value="HIPL1 PROTEIN"/>
    <property type="match status" value="1"/>
</dbReference>
<feature type="region of interest" description="Disordered" evidence="1">
    <location>
        <begin position="22"/>
        <end position="59"/>
    </location>
</feature>
<dbReference type="PROSITE" id="PS51257">
    <property type="entry name" value="PROKAR_LIPOPROTEIN"/>
    <property type="match status" value="1"/>
</dbReference>
<dbReference type="PANTHER" id="PTHR19328">
    <property type="entry name" value="HEDGEHOG-INTERACTING PROTEIN"/>
    <property type="match status" value="1"/>
</dbReference>
<proteinExistence type="predicted"/>
<dbReference type="Proteomes" id="UP000523955">
    <property type="component" value="Unassembled WGS sequence"/>
</dbReference>
<keyword evidence="2" id="KW-0732">Signal</keyword>
<organism evidence="4 5">
    <name type="scientific">Nocardioides luti</name>
    <dbReference type="NCBI Taxonomy" id="2761101"/>
    <lineage>
        <taxon>Bacteria</taxon>
        <taxon>Bacillati</taxon>
        <taxon>Actinomycetota</taxon>
        <taxon>Actinomycetes</taxon>
        <taxon>Propionibacteriales</taxon>
        <taxon>Nocardioidaceae</taxon>
        <taxon>Nocardioides</taxon>
    </lineage>
</organism>
<keyword evidence="5" id="KW-1185">Reference proteome</keyword>
<evidence type="ECO:0000259" key="3">
    <source>
        <dbReference type="Pfam" id="PF07995"/>
    </source>
</evidence>
<dbReference type="InterPro" id="IPR011041">
    <property type="entry name" value="Quinoprot_gluc/sorb_DH_b-prop"/>
</dbReference>
<evidence type="ECO:0000313" key="4">
    <source>
        <dbReference type="EMBL" id="MBB6627769.1"/>
    </source>
</evidence>
<dbReference type="Gene3D" id="2.120.10.30">
    <property type="entry name" value="TolB, C-terminal domain"/>
    <property type="match status" value="1"/>
</dbReference>
<reference evidence="4 5" key="1">
    <citation type="submission" date="2020-08" db="EMBL/GenBank/DDBJ databases">
        <authorList>
            <person name="Seo M.-J."/>
        </authorList>
    </citation>
    <scope>NUCLEOTIDE SEQUENCE [LARGE SCALE GENOMIC DNA]</scope>
    <source>
        <strain evidence="4 5">KIGAM211</strain>
    </source>
</reference>
<evidence type="ECO:0000256" key="1">
    <source>
        <dbReference type="SAM" id="MobiDB-lite"/>
    </source>
</evidence>
<feature type="signal peptide" evidence="2">
    <location>
        <begin position="1"/>
        <end position="19"/>
    </location>
</feature>
<name>A0A7X0RIN6_9ACTN</name>